<dbReference type="EMBL" id="CP027059">
    <property type="protein sequence ID" value="UQZ83318.1"/>
    <property type="molecule type" value="Genomic_DNA"/>
</dbReference>
<dbReference type="Proteomes" id="UP001057134">
    <property type="component" value="Chromosome"/>
</dbReference>
<dbReference type="RefSeq" id="WP_249865355.1">
    <property type="nucleotide sequence ID" value="NZ_CP027059.1"/>
</dbReference>
<proteinExistence type="predicted"/>
<dbReference type="Pfam" id="PF09956">
    <property type="entry name" value="Phage_cement_2"/>
    <property type="match status" value="1"/>
</dbReference>
<gene>
    <name evidence="1" type="ORF">SK3146_02505</name>
</gene>
<dbReference type="InterPro" id="IPR011231">
    <property type="entry name" value="Phage_VT1-Sakai_H0018"/>
</dbReference>
<evidence type="ECO:0000313" key="2">
    <source>
        <dbReference type="Proteomes" id="UP001057134"/>
    </source>
</evidence>
<accession>A0ABY4RMD4</accession>
<evidence type="ECO:0008006" key="3">
    <source>
        <dbReference type="Google" id="ProtNLM"/>
    </source>
</evidence>
<name>A0ABY4RMD4_9BACL</name>
<keyword evidence="2" id="KW-1185">Reference proteome</keyword>
<sequence>MDTRYQGSPVPVTVHELSRSKVSDGKSVTVKVPENTTVTAGEWALLDGFFGLVMQSATTAAGETKDIVLTIEQAEYETDQISTSQAFAKGTPLYWNATTKKFTETETDNRLVGRVTNGKDANNVIWFLLGPQA</sequence>
<reference evidence="1" key="1">
    <citation type="submission" date="2018-02" db="EMBL/GenBank/DDBJ databases">
        <authorList>
            <person name="Kim S.-K."/>
            <person name="Jung H.-I."/>
            <person name="Lee S.-W."/>
        </authorList>
    </citation>
    <scope>NUCLEOTIDE SEQUENCE</scope>
    <source>
        <strain evidence="1">SK3146</strain>
    </source>
</reference>
<protein>
    <recommendedName>
        <fullName evidence="3">DUF2190 family protein</fullName>
    </recommendedName>
</protein>
<reference evidence="1" key="2">
    <citation type="journal article" date="2021" name="J Anim Sci Technol">
        <title>Complete genome sequence of Paenibacillus konkukensis sp. nov. SK3146 as a potential probiotic strain.</title>
        <authorList>
            <person name="Jung H.I."/>
            <person name="Park S."/>
            <person name="Niu K.M."/>
            <person name="Lee S.W."/>
            <person name="Kothari D."/>
            <person name="Yi K.J."/>
            <person name="Kim S.K."/>
        </authorList>
    </citation>
    <scope>NUCLEOTIDE SEQUENCE</scope>
    <source>
        <strain evidence="1">SK3146</strain>
    </source>
</reference>
<organism evidence="1 2">
    <name type="scientific">Paenibacillus konkukensis</name>
    <dbReference type="NCBI Taxonomy" id="2020716"/>
    <lineage>
        <taxon>Bacteria</taxon>
        <taxon>Bacillati</taxon>
        <taxon>Bacillota</taxon>
        <taxon>Bacilli</taxon>
        <taxon>Bacillales</taxon>
        <taxon>Paenibacillaceae</taxon>
        <taxon>Paenibacillus</taxon>
    </lineage>
</organism>
<evidence type="ECO:0000313" key="1">
    <source>
        <dbReference type="EMBL" id="UQZ83318.1"/>
    </source>
</evidence>